<dbReference type="InterPro" id="IPR011837">
    <property type="entry name" value="Glycogen_debranch_GlgX"/>
</dbReference>
<organism evidence="4 5">
    <name type="scientific">Arthrobacter crusticola</name>
    <dbReference type="NCBI Taxonomy" id="2547960"/>
    <lineage>
        <taxon>Bacteria</taxon>
        <taxon>Bacillati</taxon>
        <taxon>Actinomycetota</taxon>
        <taxon>Actinomycetes</taxon>
        <taxon>Micrococcales</taxon>
        <taxon>Micrococcaceae</taxon>
        <taxon>Arthrobacter</taxon>
    </lineage>
</organism>
<sequence length="708" mass="76947">MSMPQQAPVASSEFPQGMHRLKGRFSDGLHVNAAVWAPSIPSIDVHFQREDGRWAFETLPGLDGGVHHGVVGPIPAGARYGFWPTGEPLPPGPGSGPGQLLLDPYARAVEVEEAGGTGEDPVYFSVFVDESFDWDGSSRPRTPWRDTVIYEAHVKGLTKLHPGIPEELRGTYAGLAHPVMIEYLLELGVTAVELLPVHFSIDEPHLGPLGLSNYWGYNTLGFFAPHSAYATAAARAAGPAAVLAEVKSMVKALHQAGLEVILDVVYNHTAEGGKDLPTLCWRGLGDTDYYRHDGAGRYVDTTGVGNALDFSQPKVIEFALDSLRYWVEEFQIDGFRFDLAVTLGRDETNTYTPRHPFLVAVGASSALRGTKLIAEPWDVGMGGWQTGNFPQGWADWNDRFRDTARDFWLRDQASLRAGGHAGSPARLADSLAGSQNLFRHSGRTPLASINFVTAHDGFTLADLTAYDRKHNEANGEENRDGSNDNRSYNHGAEGRTENDAIIAAREQTARNLMATLLMSVGVPMITAGDELGRTQRGNNNAYCQDNELAWISWQQDAAAQRMLTATRALLRIRRRFLAGQSPAFPGRVADSALLWFNASGLPMTPADWEDPSTRVVQLMLADPDGQAGALIAVNGSIGDRKIHLPAAWILQGQGLADARATTMELAFDSADPALRRSGARFSLGESDFLTANSVAIYLCQRYVGRSTS</sequence>
<dbReference type="CDD" id="cd11326">
    <property type="entry name" value="AmyAc_Glg_debranch"/>
    <property type="match status" value="1"/>
</dbReference>
<reference evidence="4 5" key="1">
    <citation type="submission" date="2019-03" db="EMBL/GenBank/DDBJ databases">
        <title>Arthrobacter sp. nov., an bacterium isolated from biocrust in Mu Us Desert.</title>
        <authorList>
            <person name="Lixiong L."/>
        </authorList>
    </citation>
    <scope>NUCLEOTIDE SEQUENCE [LARGE SCALE GENOMIC DNA]</scope>
    <source>
        <strain evidence="4 5">SLN-3</strain>
    </source>
</reference>
<keyword evidence="5" id="KW-1185">Reference proteome</keyword>
<accession>A0A4R5TUY9</accession>
<evidence type="ECO:0000256" key="1">
    <source>
        <dbReference type="ARBA" id="ARBA00008061"/>
    </source>
</evidence>
<feature type="compositionally biased region" description="Basic and acidic residues" evidence="2">
    <location>
        <begin position="472"/>
        <end position="483"/>
    </location>
</feature>
<evidence type="ECO:0000313" key="5">
    <source>
        <dbReference type="Proteomes" id="UP000295411"/>
    </source>
</evidence>
<feature type="domain" description="Glycosyl hydrolase family 13 catalytic" evidence="3">
    <location>
        <begin position="125"/>
        <end position="567"/>
    </location>
</feature>
<dbReference type="NCBIfam" id="TIGR02100">
    <property type="entry name" value="glgX_debranch"/>
    <property type="match status" value="1"/>
</dbReference>
<evidence type="ECO:0000313" key="4">
    <source>
        <dbReference type="EMBL" id="TDK24883.1"/>
    </source>
</evidence>
<dbReference type="Gene3D" id="2.60.40.10">
    <property type="entry name" value="Immunoglobulins"/>
    <property type="match status" value="1"/>
</dbReference>
<dbReference type="InterPro" id="IPR013783">
    <property type="entry name" value="Ig-like_fold"/>
</dbReference>
<comment type="caution">
    <text evidence="4">The sequence shown here is derived from an EMBL/GenBank/DDBJ whole genome shotgun (WGS) entry which is preliminary data.</text>
</comment>
<dbReference type="SMART" id="SM00642">
    <property type="entry name" value="Aamy"/>
    <property type="match status" value="1"/>
</dbReference>
<comment type="similarity">
    <text evidence="1">Belongs to the glycosyl hydrolase 13 family.</text>
</comment>
<dbReference type="PANTHER" id="PTHR43002">
    <property type="entry name" value="GLYCOGEN DEBRANCHING ENZYME"/>
    <property type="match status" value="1"/>
</dbReference>
<dbReference type="InterPro" id="IPR017853">
    <property type="entry name" value="GH"/>
</dbReference>
<dbReference type="Gene3D" id="3.20.20.80">
    <property type="entry name" value="Glycosidases"/>
    <property type="match status" value="1"/>
</dbReference>
<feature type="region of interest" description="Disordered" evidence="2">
    <location>
        <begin position="472"/>
        <end position="494"/>
    </location>
</feature>
<dbReference type="InterPro" id="IPR006047">
    <property type="entry name" value="GH13_cat_dom"/>
</dbReference>
<dbReference type="SUPFAM" id="SSF51445">
    <property type="entry name" value="(Trans)glycosidases"/>
    <property type="match status" value="1"/>
</dbReference>
<dbReference type="EMBL" id="SMTK01000004">
    <property type="protein sequence ID" value="TDK24883.1"/>
    <property type="molecule type" value="Genomic_DNA"/>
</dbReference>
<dbReference type="SUPFAM" id="SSF51011">
    <property type="entry name" value="Glycosyl hydrolase domain"/>
    <property type="match status" value="1"/>
</dbReference>
<proteinExistence type="inferred from homology"/>
<gene>
    <name evidence="4" type="primary">glgX</name>
    <name evidence="4" type="ORF">E2F48_13935</name>
</gene>
<evidence type="ECO:0000259" key="3">
    <source>
        <dbReference type="SMART" id="SM00642"/>
    </source>
</evidence>
<dbReference type="AlphaFoldDB" id="A0A4R5TUY9"/>
<dbReference type="SUPFAM" id="SSF81296">
    <property type="entry name" value="E set domains"/>
    <property type="match status" value="1"/>
</dbReference>
<dbReference type="GO" id="GO:0005980">
    <property type="term" value="P:glycogen catabolic process"/>
    <property type="evidence" value="ECO:0007669"/>
    <property type="project" value="InterPro"/>
</dbReference>
<protein>
    <submittedName>
        <fullName evidence="4">Glycogen debranching enzyme GlgX</fullName>
    </submittedName>
</protein>
<name>A0A4R5TUY9_9MICC</name>
<dbReference type="GO" id="GO:0004135">
    <property type="term" value="F:amylo-alpha-1,6-glucosidase activity"/>
    <property type="evidence" value="ECO:0007669"/>
    <property type="project" value="InterPro"/>
</dbReference>
<dbReference type="Proteomes" id="UP000295411">
    <property type="component" value="Unassembled WGS sequence"/>
</dbReference>
<dbReference type="RefSeq" id="WP_133404544.1">
    <property type="nucleotide sequence ID" value="NZ_SMTK01000004.1"/>
</dbReference>
<dbReference type="InterPro" id="IPR014756">
    <property type="entry name" value="Ig_E-set"/>
</dbReference>
<evidence type="ECO:0000256" key="2">
    <source>
        <dbReference type="SAM" id="MobiDB-lite"/>
    </source>
</evidence>
<dbReference type="OrthoDB" id="3236218at2"/>